<reference evidence="2 3" key="1">
    <citation type="submission" date="2020-08" db="EMBL/GenBank/DDBJ databases">
        <title>Whole genome shotgun sequence of Actinoplanes ianthinogenes NBRC 13996.</title>
        <authorList>
            <person name="Komaki H."/>
            <person name="Tamura T."/>
        </authorList>
    </citation>
    <scope>NUCLEOTIDE SEQUENCE [LARGE SCALE GENOMIC DNA]</scope>
    <source>
        <strain evidence="2 3">NBRC 13996</strain>
    </source>
</reference>
<keyword evidence="3" id="KW-1185">Reference proteome</keyword>
<sequence>MDDDRPVSAPYRWTALIGLGWYAVVITAWLVGMFQVSDPHACDGERGMGWCMTTANAAVFGLTLLSPAVLVMIGGMLALAVPISRNVGSPPLAGTLAAAGSAVLGLCLGGAWLVLR</sequence>
<organism evidence="2 3">
    <name type="scientific">Actinoplanes ianthinogenes</name>
    <dbReference type="NCBI Taxonomy" id="122358"/>
    <lineage>
        <taxon>Bacteria</taxon>
        <taxon>Bacillati</taxon>
        <taxon>Actinomycetota</taxon>
        <taxon>Actinomycetes</taxon>
        <taxon>Micromonosporales</taxon>
        <taxon>Micromonosporaceae</taxon>
        <taxon>Actinoplanes</taxon>
    </lineage>
</organism>
<dbReference type="EMBL" id="AP023356">
    <property type="protein sequence ID" value="BCJ39706.1"/>
    <property type="molecule type" value="Genomic_DNA"/>
</dbReference>
<proteinExistence type="predicted"/>
<keyword evidence="1" id="KW-0472">Membrane</keyword>
<name>A0ABM7LKC4_9ACTN</name>
<evidence type="ECO:0000313" key="2">
    <source>
        <dbReference type="EMBL" id="BCJ39706.1"/>
    </source>
</evidence>
<keyword evidence="1" id="KW-1133">Transmembrane helix</keyword>
<keyword evidence="1" id="KW-0812">Transmembrane</keyword>
<evidence type="ECO:0000256" key="1">
    <source>
        <dbReference type="SAM" id="Phobius"/>
    </source>
</evidence>
<feature type="transmembrane region" description="Helical" evidence="1">
    <location>
        <begin position="12"/>
        <end position="36"/>
    </location>
</feature>
<feature type="transmembrane region" description="Helical" evidence="1">
    <location>
        <begin position="57"/>
        <end position="80"/>
    </location>
</feature>
<dbReference type="Proteomes" id="UP000676967">
    <property type="component" value="Chromosome"/>
</dbReference>
<feature type="transmembrane region" description="Helical" evidence="1">
    <location>
        <begin position="92"/>
        <end position="115"/>
    </location>
</feature>
<gene>
    <name evidence="2" type="ORF">Aiant_03630</name>
</gene>
<accession>A0ABM7LKC4</accession>
<protein>
    <submittedName>
        <fullName evidence="2">Uncharacterized protein</fullName>
    </submittedName>
</protein>
<evidence type="ECO:0000313" key="3">
    <source>
        <dbReference type="Proteomes" id="UP000676967"/>
    </source>
</evidence>
<dbReference type="RefSeq" id="WP_189335606.1">
    <property type="nucleotide sequence ID" value="NZ_AP023356.1"/>
</dbReference>